<evidence type="ECO:0000313" key="7">
    <source>
        <dbReference type="Proteomes" id="UP000253688"/>
    </source>
</evidence>
<dbReference type="Proteomes" id="UP001498501">
    <property type="component" value="Unassembled WGS sequence"/>
</dbReference>
<dbReference type="EMBL" id="JBBMLE010000099">
    <property type="protein sequence ID" value="MEK0253907.1"/>
    <property type="molecule type" value="Genomic_DNA"/>
</dbReference>
<dbReference type="GeneID" id="70092225"/>
<dbReference type="Proteomes" id="UP001208534">
    <property type="component" value="Unassembled WGS sequence"/>
</dbReference>
<keyword evidence="8" id="KW-1185">Reference proteome</keyword>
<dbReference type="EMBL" id="JAHPRE010000109">
    <property type="protein sequence ID" value="MCU4398566.1"/>
    <property type="molecule type" value="Genomic_DNA"/>
</dbReference>
<dbReference type="STRING" id="40215.BVL33_11005"/>
<dbReference type="GO" id="GO:0006974">
    <property type="term" value="P:DNA damage response"/>
    <property type="evidence" value="ECO:0007669"/>
    <property type="project" value="TreeGrafter"/>
</dbReference>
<organism evidence="6 7">
    <name type="scientific">Acinetobacter junii</name>
    <dbReference type="NCBI Taxonomy" id="40215"/>
    <lineage>
        <taxon>Bacteria</taxon>
        <taxon>Pseudomonadati</taxon>
        <taxon>Pseudomonadota</taxon>
        <taxon>Gammaproteobacteria</taxon>
        <taxon>Moraxellales</taxon>
        <taxon>Moraxellaceae</taxon>
        <taxon>Acinetobacter</taxon>
    </lineage>
</organism>
<dbReference type="AlphaFoldDB" id="A0A365PJ21"/>
<evidence type="ECO:0000313" key="3">
    <source>
        <dbReference type="EMBL" id="MCU4398566.1"/>
    </source>
</evidence>
<evidence type="ECO:0000256" key="1">
    <source>
        <dbReference type="SAM" id="Phobius"/>
    </source>
</evidence>
<proteinExistence type="predicted"/>
<keyword evidence="1" id="KW-0812">Transmembrane</keyword>
<gene>
    <name evidence="4" type="primary">yiaA</name>
    <name evidence="6" type="ORF">DC346_08970</name>
    <name evidence="5" type="ORF">H2677_06860</name>
    <name evidence="3" type="ORF">KTH64_16855</name>
    <name evidence="4" type="ORF">WM018_15805</name>
</gene>
<accession>A0A365PJ21</accession>
<feature type="domain" description="YiaAB two helix" evidence="2">
    <location>
        <begin position="75"/>
        <end position="127"/>
    </location>
</feature>
<sequence length="152" mass="16886">MSNLINRPTLAFIGASWLAVVIGAVGFMIGLWNASMPLHEKGFYLVILLYGLFSAVSLQKTLRDKLEDIPVTAIYVALCWTSVGICIGLLLFSLSNATLSLSEKGYYIMSFLLSLFGVTATQKNIRDLEHLRLQKRESTNQLKLEDSSHQDS</sequence>
<evidence type="ECO:0000313" key="4">
    <source>
        <dbReference type="EMBL" id="MEK0253907.1"/>
    </source>
</evidence>
<dbReference type="InterPro" id="IPR008024">
    <property type="entry name" value="YiaAB"/>
</dbReference>
<name>A0A365PJ21_ACIJU</name>
<dbReference type="PANTHER" id="PTHR37290">
    <property type="entry name" value="INNER MEMBRANE PROTEIN YIAA-RELATED"/>
    <property type="match status" value="1"/>
</dbReference>
<dbReference type="Pfam" id="PF05360">
    <property type="entry name" value="YiaAB"/>
    <property type="match status" value="2"/>
</dbReference>
<dbReference type="Proteomes" id="UP000679388">
    <property type="component" value="Chromosome"/>
</dbReference>
<feature type="domain" description="YiaAB two helix" evidence="2">
    <location>
        <begin position="12"/>
        <end position="64"/>
    </location>
</feature>
<dbReference type="KEGG" id="ajn:BVL33_11005"/>
<dbReference type="GO" id="GO:0005886">
    <property type="term" value="C:plasma membrane"/>
    <property type="evidence" value="ECO:0007669"/>
    <property type="project" value="TreeGrafter"/>
</dbReference>
<reference evidence="6 7" key="1">
    <citation type="submission" date="2018-04" db="EMBL/GenBank/DDBJ databases">
        <title>Acinetobacter junii Genome sequencing and assembly.</title>
        <authorList>
            <person name="Su J."/>
            <person name="Rensing C."/>
            <person name="Mazhar H.S."/>
        </authorList>
    </citation>
    <scope>NUCLEOTIDE SEQUENCE [LARGE SCALE GENOMIC DNA]</scope>
    <source>
        <strain evidence="6 7">SC22</strain>
    </source>
</reference>
<dbReference type="PANTHER" id="PTHR37290:SF1">
    <property type="entry name" value="INNER MEMBRANE PROTEIN YIAA"/>
    <property type="match status" value="1"/>
</dbReference>
<dbReference type="Proteomes" id="UP000253688">
    <property type="component" value="Unassembled WGS sequence"/>
</dbReference>
<feature type="transmembrane region" description="Helical" evidence="1">
    <location>
        <begin position="43"/>
        <end position="62"/>
    </location>
</feature>
<evidence type="ECO:0000313" key="6">
    <source>
        <dbReference type="EMBL" id="RBA47112.1"/>
    </source>
</evidence>
<feature type="transmembrane region" description="Helical" evidence="1">
    <location>
        <begin position="106"/>
        <end position="125"/>
    </location>
</feature>
<reference evidence="5" key="2">
    <citation type="submission" date="2020-07" db="EMBL/GenBank/DDBJ databases">
        <title>Acinetobacter junii strain YR7 chromosome and plasmid pNDM-YR7.</title>
        <authorList>
            <person name="Tang B."/>
        </authorList>
    </citation>
    <scope>NUCLEOTIDE SEQUENCE</scope>
    <source>
        <strain evidence="5">YR7</strain>
    </source>
</reference>
<reference evidence="3" key="3">
    <citation type="submission" date="2021-06" db="EMBL/GenBank/DDBJ databases">
        <title>Propagation of a rapidly emergent carbapenem-resistant Acinetobacter baumannii lineage by various extra-hospital transmission networks.</title>
        <authorList>
            <person name="Calix J."/>
        </authorList>
    </citation>
    <scope>NUCLEOTIDE SEQUENCE</scope>
    <source>
        <strain evidence="3">WU_MDCI_Aw63</strain>
    </source>
</reference>
<feature type="transmembrane region" description="Helical" evidence="1">
    <location>
        <begin position="12"/>
        <end position="31"/>
    </location>
</feature>
<dbReference type="NCBIfam" id="NF008482">
    <property type="entry name" value="PRK11383.1"/>
    <property type="match status" value="1"/>
</dbReference>
<evidence type="ECO:0000313" key="5">
    <source>
        <dbReference type="EMBL" id="QUY37870.1"/>
    </source>
</evidence>
<dbReference type="RefSeq" id="WP_004915237.1">
    <property type="nucleotide sequence ID" value="NZ_BBOS01000111.1"/>
</dbReference>
<evidence type="ECO:0000313" key="8">
    <source>
        <dbReference type="Proteomes" id="UP001498501"/>
    </source>
</evidence>
<keyword evidence="1" id="KW-1133">Transmembrane helix</keyword>
<dbReference type="InterPro" id="IPR038972">
    <property type="entry name" value="YiaA-like"/>
</dbReference>
<keyword evidence="1" id="KW-0472">Membrane</keyword>
<protein>
    <submittedName>
        <fullName evidence="4">Inner membrane protein YiaA</fullName>
    </submittedName>
    <submittedName>
        <fullName evidence="3">YiaA/YiaB family protein</fullName>
    </submittedName>
</protein>
<dbReference type="EMBL" id="QEWH01000048">
    <property type="protein sequence ID" value="RBA47112.1"/>
    <property type="molecule type" value="Genomic_DNA"/>
</dbReference>
<feature type="transmembrane region" description="Helical" evidence="1">
    <location>
        <begin position="74"/>
        <end position="94"/>
    </location>
</feature>
<evidence type="ECO:0000259" key="2">
    <source>
        <dbReference type="Pfam" id="PF05360"/>
    </source>
</evidence>
<dbReference type="EMBL" id="CP059558">
    <property type="protein sequence ID" value="QUY37870.1"/>
    <property type="molecule type" value="Genomic_DNA"/>
</dbReference>
<reference evidence="4 8" key="4">
    <citation type="submission" date="2024-03" db="EMBL/GenBank/DDBJ databases">
        <title>Cross-transmission of Acinetobacter junii carrying blaOXA-58 in a neonatal intensive care unit.</title>
        <authorList>
            <person name="Bour M."/>
            <person name="Potron A."/>
            <person name="Lecointe D."/>
        </authorList>
    </citation>
    <scope>NUCLEOTIDE SEQUENCE [LARGE SCALE GENOMIC DNA]</scope>
    <source>
        <strain evidence="4 8">21A3096 case 1</strain>
    </source>
</reference>